<evidence type="ECO:0000256" key="3">
    <source>
        <dbReference type="ARBA" id="ARBA00022448"/>
    </source>
</evidence>
<dbReference type="PIRSF" id="PIRSF002741">
    <property type="entry name" value="MppA"/>
    <property type="match status" value="1"/>
</dbReference>
<evidence type="ECO:0000313" key="7">
    <source>
        <dbReference type="EMBL" id="MEE6146756.1"/>
    </source>
</evidence>
<sequence>MGDSCMTRRAFVRGTASAGAAAAGAAAIGATGALAGCGQGASDTSTEKRKVLRFGQANSKQGLDMQKSTSSQSSSISDTIFETPLLFTEENELVPLLFTEVPAPEADGVTYHCTLKGGVTFHDGSALTADDVKFTFERMFTPATGAKSTYLYDMIAGAKEMLAGTATELAGLTVEDDTHLTFVLTEPYACFARNLGSSYAQVFPRDACTAAGSSWGTGTSCVGTGPYKMESNDDTTEVVLVRNDSYHGDRPPLDEVRYRYFDDVNTKMLSFKNGDIDWCDLDGSLLATYQQDPDVKDLIVSYDTLGTYFVALNLSEGKGLEDADVRRALSLAIDRDKLVETVLSGAGTPASGFLTPQEPGFDKDAPVFAYDPDEAARILGEKGAPSLLIQVRAQDQNVAVAIQDFWSKAGVSCEVNTVDNGVWAQDRAAGNLQVTLLGWFPAYADGDNNMYTYFLSSTAEKNSSFYNNPHVDELLVAARASTDEEARADMYKEVDDIVTRQDYAVLPLFYPKHQFVAKDYVENAKVGNLIYHVRGVDVDTTKEDYPAE</sequence>
<organism evidence="7 8">
    <name type="scientific">Olsenella absiana</name>
    <dbReference type="NCBI Taxonomy" id="3115222"/>
    <lineage>
        <taxon>Bacteria</taxon>
        <taxon>Bacillati</taxon>
        <taxon>Actinomycetota</taxon>
        <taxon>Coriobacteriia</taxon>
        <taxon>Coriobacteriales</taxon>
        <taxon>Atopobiaceae</taxon>
        <taxon>Olsenella</taxon>
    </lineage>
</organism>
<gene>
    <name evidence="7" type="ORF">VXJ25_01915</name>
</gene>
<evidence type="ECO:0000256" key="4">
    <source>
        <dbReference type="ARBA" id="ARBA00022729"/>
    </source>
</evidence>
<dbReference type="Gene3D" id="3.10.105.10">
    <property type="entry name" value="Dipeptide-binding Protein, Domain 3"/>
    <property type="match status" value="1"/>
</dbReference>
<protein>
    <submittedName>
        <fullName evidence="7">ABC transporter substrate-binding protein</fullName>
    </submittedName>
</protein>
<evidence type="ECO:0000313" key="8">
    <source>
        <dbReference type="Proteomes" id="UP001332931"/>
    </source>
</evidence>
<dbReference type="InterPro" id="IPR006311">
    <property type="entry name" value="TAT_signal"/>
</dbReference>
<reference evidence="7 8" key="1">
    <citation type="submission" date="2024-01" db="EMBL/GenBank/DDBJ databases">
        <title>Description of Olsenella sp. nov., isolated from pig feces.</title>
        <authorList>
            <person name="Chang Y.-H."/>
        </authorList>
    </citation>
    <scope>NUCLEOTIDE SEQUENCE [LARGE SCALE GENOMIC DNA]</scope>
    <source>
        <strain evidence="7 8">YH-ols2223</strain>
    </source>
</reference>
<dbReference type="CDD" id="cd00995">
    <property type="entry name" value="PBP2_NikA_DppA_OppA_like"/>
    <property type="match status" value="1"/>
</dbReference>
<dbReference type="InterPro" id="IPR039424">
    <property type="entry name" value="SBP_5"/>
</dbReference>
<evidence type="ECO:0000256" key="5">
    <source>
        <dbReference type="SAM" id="SignalP"/>
    </source>
</evidence>
<dbReference type="Gene3D" id="3.40.190.10">
    <property type="entry name" value="Periplasmic binding protein-like II"/>
    <property type="match status" value="1"/>
</dbReference>
<comment type="caution">
    <text evidence="7">The sequence shown here is derived from an EMBL/GenBank/DDBJ whole genome shotgun (WGS) entry which is preliminary data.</text>
</comment>
<comment type="similarity">
    <text evidence="2">Belongs to the bacterial solute-binding protein 5 family.</text>
</comment>
<dbReference type="PANTHER" id="PTHR30290:SF10">
    <property type="entry name" value="PERIPLASMIC OLIGOPEPTIDE-BINDING PROTEIN-RELATED"/>
    <property type="match status" value="1"/>
</dbReference>
<dbReference type="InterPro" id="IPR030678">
    <property type="entry name" value="Peptide/Ni-bd"/>
</dbReference>
<dbReference type="PANTHER" id="PTHR30290">
    <property type="entry name" value="PERIPLASMIC BINDING COMPONENT OF ABC TRANSPORTER"/>
    <property type="match status" value="1"/>
</dbReference>
<feature type="domain" description="Solute-binding protein family 5" evidence="6">
    <location>
        <begin position="92"/>
        <end position="458"/>
    </location>
</feature>
<evidence type="ECO:0000256" key="2">
    <source>
        <dbReference type="ARBA" id="ARBA00005695"/>
    </source>
</evidence>
<dbReference type="SUPFAM" id="SSF53850">
    <property type="entry name" value="Periplasmic binding protein-like II"/>
    <property type="match status" value="1"/>
</dbReference>
<dbReference type="EMBL" id="JAZGJQ010000001">
    <property type="protein sequence ID" value="MEE6146756.1"/>
    <property type="molecule type" value="Genomic_DNA"/>
</dbReference>
<proteinExistence type="inferred from homology"/>
<evidence type="ECO:0000256" key="1">
    <source>
        <dbReference type="ARBA" id="ARBA00004196"/>
    </source>
</evidence>
<dbReference type="Gene3D" id="3.90.76.10">
    <property type="entry name" value="Dipeptide-binding Protein, Domain 1"/>
    <property type="match status" value="1"/>
</dbReference>
<name>A0ABU7R835_9ACTN</name>
<dbReference type="Pfam" id="PF00496">
    <property type="entry name" value="SBP_bac_5"/>
    <property type="match status" value="1"/>
</dbReference>
<accession>A0ABU7R835</accession>
<keyword evidence="8" id="KW-1185">Reference proteome</keyword>
<dbReference type="InterPro" id="IPR000914">
    <property type="entry name" value="SBP_5_dom"/>
</dbReference>
<dbReference type="RefSeq" id="WP_330957518.1">
    <property type="nucleotide sequence ID" value="NZ_JAZGJQ010000001.1"/>
</dbReference>
<dbReference type="Proteomes" id="UP001332931">
    <property type="component" value="Unassembled WGS sequence"/>
</dbReference>
<evidence type="ECO:0000259" key="6">
    <source>
        <dbReference type="Pfam" id="PF00496"/>
    </source>
</evidence>
<comment type="subcellular location">
    <subcellularLocation>
        <location evidence="1">Cell envelope</location>
    </subcellularLocation>
</comment>
<feature type="signal peptide" evidence="5">
    <location>
        <begin position="1"/>
        <end position="35"/>
    </location>
</feature>
<dbReference type="PROSITE" id="PS51318">
    <property type="entry name" value="TAT"/>
    <property type="match status" value="1"/>
</dbReference>
<keyword evidence="4 5" id="KW-0732">Signal</keyword>
<keyword evidence="3" id="KW-0813">Transport</keyword>
<feature type="chain" id="PRO_5046827763" evidence="5">
    <location>
        <begin position="36"/>
        <end position="548"/>
    </location>
</feature>